<comment type="similarity">
    <text evidence="1 8 9">Belongs to the universal ribosomal protein uL11 family.</text>
</comment>
<evidence type="ECO:0000256" key="9">
    <source>
        <dbReference type="RuleBase" id="RU003978"/>
    </source>
</evidence>
<evidence type="ECO:0000259" key="12">
    <source>
        <dbReference type="Pfam" id="PF03946"/>
    </source>
</evidence>
<reference evidence="13" key="1">
    <citation type="submission" date="2020-01" db="EMBL/GenBank/DDBJ databases">
        <title>Muricauda ochracea sp. nov., isolated from a tidal flat of Garorim bay in Korea.</title>
        <authorList>
            <person name="Kim D."/>
            <person name="Yoo Y."/>
            <person name="Kim J.-J."/>
        </authorList>
    </citation>
    <scope>NUCLEOTIDE SEQUENCE</scope>
    <source>
        <strain evidence="13">JGD-17</strain>
    </source>
</reference>
<comment type="subunit">
    <text evidence="8">Part of the ribosomal stalk of the 50S ribosomal subunit. Interacts with L10 and the large rRNA to form the base of the stalk. L10 forms an elongated spine to which L12 dimers bind in a sequential fashion forming a multimeric L10(L12)X complex.</text>
</comment>
<keyword evidence="2 8" id="KW-0488">Methylation</keyword>
<evidence type="ECO:0000256" key="10">
    <source>
        <dbReference type="RuleBase" id="RU003979"/>
    </source>
</evidence>
<keyword evidence="3 8" id="KW-0699">rRNA-binding</keyword>
<dbReference type="HAMAP" id="MF_00736">
    <property type="entry name" value="Ribosomal_uL11"/>
    <property type="match status" value="1"/>
</dbReference>
<dbReference type="FunFam" id="1.10.10.250:FF:000001">
    <property type="entry name" value="50S ribosomal protein L11"/>
    <property type="match status" value="1"/>
</dbReference>
<dbReference type="InterPro" id="IPR006519">
    <property type="entry name" value="Ribosomal_uL11_bac-typ"/>
</dbReference>
<comment type="function">
    <text evidence="8 10">Forms part of the ribosomal stalk which helps the ribosome interact with GTP-bound translation factors.</text>
</comment>
<dbReference type="GO" id="GO:0070180">
    <property type="term" value="F:large ribosomal subunit rRNA binding"/>
    <property type="evidence" value="ECO:0007669"/>
    <property type="project" value="UniProtKB-UniRule"/>
</dbReference>
<dbReference type="Gene3D" id="3.30.1550.10">
    <property type="entry name" value="Ribosomal protein L11/L12, N-terminal domain"/>
    <property type="match status" value="1"/>
</dbReference>
<dbReference type="SUPFAM" id="SSF46906">
    <property type="entry name" value="Ribosomal protein L11, C-terminal domain"/>
    <property type="match status" value="1"/>
</dbReference>
<dbReference type="EMBL" id="JAAABI010000003">
    <property type="protein sequence ID" value="NAY92554.1"/>
    <property type="molecule type" value="Genomic_DNA"/>
</dbReference>
<evidence type="ECO:0000259" key="11">
    <source>
        <dbReference type="Pfam" id="PF00298"/>
    </source>
</evidence>
<keyword evidence="6 8" id="KW-0687">Ribonucleoprotein</keyword>
<evidence type="ECO:0000256" key="4">
    <source>
        <dbReference type="ARBA" id="ARBA00022884"/>
    </source>
</evidence>
<dbReference type="Pfam" id="PF03946">
    <property type="entry name" value="Ribosomal_L11_N"/>
    <property type="match status" value="1"/>
</dbReference>
<evidence type="ECO:0000313" key="13">
    <source>
        <dbReference type="EMBL" id="NAY92554.1"/>
    </source>
</evidence>
<sequence>MAKEVDKVVKLQVRGGAANPSPPVGPALGAAGVNIMEFCKQFNARTQDKPGKVLPVVITVYKDKSFEFVVKTPPAAVQLMEAAKIKKGSGEPNRVKSGSVNWDQVRTIAEDKMVDLNAFTVESAMSMVAGTARSMGLKVSGKRPF</sequence>
<evidence type="ECO:0000256" key="6">
    <source>
        <dbReference type="ARBA" id="ARBA00023274"/>
    </source>
</evidence>
<proteinExistence type="inferred from homology"/>
<evidence type="ECO:0000256" key="8">
    <source>
        <dbReference type="HAMAP-Rule" id="MF_00736"/>
    </source>
</evidence>
<dbReference type="InterPro" id="IPR000911">
    <property type="entry name" value="Ribosomal_uL11"/>
</dbReference>
<dbReference type="AlphaFoldDB" id="A0A964TCV6"/>
<dbReference type="GO" id="GO:0006412">
    <property type="term" value="P:translation"/>
    <property type="evidence" value="ECO:0007669"/>
    <property type="project" value="UniProtKB-UniRule"/>
</dbReference>
<organism evidence="13 14">
    <name type="scientific">Flagellimonas ochracea</name>
    <dbReference type="NCBI Taxonomy" id="2696472"/>
    <lineage>
        <taxon>Bacteria</taxon>
        <taxon>Pseudomonadati</taxon>
        <taxon>Bacteroidota</taxon>
        <taxon>Flavobacteriia</taxon>
        <taxon>Flavobacteriales</taxon>
        <taxon>Flavobacteriaceae</taxon>
        <taxon>Flagellimonas</taxon>
    </lineage>
</organism>
<protein>
    <recommendedName>
        <fullName evidence="8">Large ribosomal subunit protein uL11</fullName>
    </recommendedName>
</protein>
<feature type="domain" description="Large ribosomal subunit protein uL11 C-terminal" evidence="11">
    <location>
        <begin position="71"/>
        <end position="139"/>
    </location>
</feature>
<gene>
    <name evidence="8 13" type="primary">rplK</name>
    <name evidence="13" type="ORF">GTQ34_11560</name>
</gene>
<dbReference type="SMART" id="SM00649">
    <property type="entry name" value="RL11"/>
    <property type="match status" value="1"/>
</dbReference>
<dbReference type="GO" id="GO:0003735">
    <property type="term" value="F:structural constituent of ribosome"/>
    <property type="evidence" value="ECO:0007669"/>
    <property type="project" value="InterPro"/>
</dbReference>
<dbReference type="NCBIfam" id="TIGR01632">
    <property type="entry name" value="L11_bact"/>
    <property type="match status" value="1"/>
</dbReference>
<dbReference type="InterPro" id="IPR036796">
    <property type="entry name" value="Ribosomal_uL11_N_sf"/>
</dbReference>
<keyword evidence="5 8" id="KW-0689">Ribosomal protein</keyword>
<dbReference type="FunFam" id="3.30.1550.10:FF:000001">
    <property type="entry name" value="50S ribosomal protein L11"/>
    <property type="match status" value="1"/>
</dbReference>
<accession>A0A964TCV6</accession>
<evidence type="ECO:0000256" key="1">
    <source>
        <dbReference type="ARBA" id="ARBA00010537"/>
    </source>
</evidence>
<dbReference type="InterPro" id="IPR020784">
    <property type="entry name" value="Ribosomal_uL11_N"/>
</dbReference>
<dbReference type="Gene3D" id="1.10.10.250">
    <property type="entry name" value="Ribosomal protein L11, C-terminal domain"/>
    <property type="match status" value="1"/>
</dbReference>
<comment type="subunit">
    <text evidence="7">Part of the ribosomal stalk of the 50S ribosomal subunit. Interacts with L10 and the large rRNA to form the base of the stalk. L10 forms an elongated spine to which 2 L12 dimers bind in a sequential fashion forming a pentameric L10(L12)2(L12)2 complex.</text>
</comment>
<dbReference type="PANTHER" id="PTHR11661">
    <property type="entry name" value="60S RIBOSOMAL PROTEIN L12"/>
    <property type="match status" value="1"/>
</dbReference>
<keyword evidence="4 8" id="KW-0694">RNA-binding</keyword>
<dbReference type="Pfam" id="PF00298">
    <property type="entry name" value="Ribosomal_L11"/>
    <property type="match status" value="1"/>
</dbReference>
<dbReference type="GO" id="GO:0022625">
    <property type="term" value="C:cytosolic large ribosomal subunit"/>
    <property type="evidence" value="ECO:0007669"/>
    <property type="project" value="TreeGrafter"/>
</dbReference>
<evidence type="ECO:0000256" key="2">
    <source>
        <dbReference type="ARBA" id="ARBA00022481"/>
    </source>
</evidence>
<feature type="domain" description="Large ribosomal subunit protein uL11 N-terminal" evidence="12">
    <location>
        <begin position="9"/>
        <end position="66"/>
    </location>
</feature>
<dbReference type="CDD" id="cd00349">
    <property type="entry name" value="Ribosomal_L11"/>
    <property type="match status" value="1"/>
</dbReference>
<comment type="PTM">
    <text evidence="8 10">One or more lysine residues are methylated.</text>
</comment>
<evidence type="ECO:0000256" key="7">
    <source>
        <dbReference type="ARBA" id="ARBA00062905"/>
    </source>
</evidence>
<comment type="caution">
    <text evidence="13">The sequence shown here is derived from an EMBL/GenBank/DDBJ whole genome shotgun (WGS) entry which is preliminary data.</text>
</comment>
<dbReference type="PANTHER" id="PTHR11661:SF1">
    <property type="entry name" value="LARGE RIBOSOMAL SUBUNIT PROTEIN UL11M"/>
    <property type="match status" value="1"/>
</dbReference>
<evidence type="ECO:0000256" key="3">
    <source>
        <dbReference type="ARBA" id="ARBA00022730"/>
    </source>
</evidence>
<keyword evidence="14" id="KW-1185">Reference proteome</keyword>
<dbReference type="InterPro" id="IPR020783">
    <property type="entry name" value="Ribosomal_uL11_C"/>
</dbReference>
<dbReference type="RefSeq" id="WP_166523963.1">
    <property type="nucleotide sequence ID" value="NZ_JAAABI010000003.1"/>
</dbReference>
<evidence type="ECO:0000313" key="14">
    <source>
        <dbReference type="Proteomes" id="UP000667650"/>
    </source>
</evidence>
<dbReference type="SUPFAM" id="SSF54747">
    <property type="entry name" value="Ribosomal L11/L12e N-terminal domain"/>
    <property type="match status" value="1"/>
</dbReference>
<evidence type="ECO:0000256" key="5">
    <source>
        <dbReference type="ARBA" id="ARBA00022980"/>
    </source>
</evidence>
<dbReference type="Proteomes" id="UP000667650">
    <property type="component" value="Unassembled WGS sequence"/>
</dbReference>
<dbReference type="InterPro" id="IPR036769">
    <property type="entry name" value="Ribosomal_uL11_C_sf"/>
</dbReference>
<name>A0A964TCV6_9FLAO</name>